<keyword evidence="2" id="KW-1003">Cell membrane</keyword>
<keyword evidence="4 6" id="KW-1133">Transmembrane helix</keyword>
<evidence type="ECO:0000256" key="5">
    <source>
        <dbReference type="ARBA" id="ARBA00023136"/>
    </source>
</evidence>
<feature type="transmembrane region" description="Helical" evidence="6">
    <location>
        <begin position="76"/>
        <end position="102"/>
    </location>
</feature>
<feature type="transmembrane region" description="Helical" evidence="6">
    <location>
        <begin position="147"/>
        <end position="169"/>
    </location>
</feature>
<dbReference type="GO" id="GO:0005886">
    <property type="term" value="C:plasma membrane"/>
    <property type="evidence" value="ECO:0007669"/>
    <property type="project" value="UniProtKB-SubCell"/>
</dbReference>
<dbReference type="PANTHER" id="PTHR37693">
    <property type="entry name" value="PHOSPHATIDYLGLYCEROL LYSYLTRANSFERASE"/>
    <property type="match status" value="1"/>
</dbReference>
<feature type="transmembrane region" description="Helical" evidence="6">
    <location>
        <begin position="230"/>
        <end position="251"/>
    </location>
</feature>
<comment type="subcellular location">
    <subcellularLocation>
        <location evidence="1">Cell membrane</location>
        <topology evidence="1">Multi-pass membrane protein</topology>
    </subcellularLocation>
</comment>
<feature type="transmembrane region" description="Helical" evidence="6">
    <location>
        <begin position="122"/>
        <end position="140"/>
    </location>
</feature>
<feature type="transmembrane region" description="Helical" evidence="6">
    <location>
        <begin position="295"/>
        <end position="315"/>
    </location>
</feature>
<keyword evidence="3 6" id="KW-0812">Transmembrane</keyword>
<comment type="caution">
    <text evidence="7">The sequence shown here is derived from an EMBL/GenBank/DDBJ whole genome shotgun (WGS) entry which is preliminary data.</text>
</comment>
<dbReference type="InterPro" id="IPR022791">
    <property type="entry name" value="L-PG_synthase/AglD"/>
</dbReference>
<keyword evidence="8" id="KW-1185">Reference proteome</keyword>
<evidence type="ECO:0000256" key="3">
    <source>
        <dbReference type="ARBA" id="ARBA00022692"/>
    </source>
</evidence>
<sequence length="332" mass="34018">MRSVHRPLLLALALLATLAVPLLLGGRAALGALRDVPASALATILGVTLFGWLARAAKLAVLAHGVGLRLRALQSLLVSLATDFGFLATPGGLGGYAANVLLLRRAGATTSAATAVAAADQIVDALFFAIALPLAACAALRSALPELMLRAAFAGSGVLCAGALLAFVLRRPLLRAAARRAESHRDSRFARAYTLLAQALHDTARLLRGDARATLALAVLTTMQWTTRYGVLWLALGAFGHAVPYAVTLLAQGVVMHVAQWTGLPSGAGGAEFGLAAALAPWLTPAQLAPAALVWRGATLHLALLAGGFALLHLVRANDLPGARPAVAPEGA</sequence>
<evidence type="ECO:0000256" key="1">
    <source>
        <dbReference type="ARBA" id="ARBA00004651"/>
    </source>
</evidence>
<evidence type="ECO:0000313" key="8">
    <source>
        <dbReference type="Proteomes" id="UP000550401"/>
    </source>
</evidence>
<dbReference type="NCBIfam" id="TIGR00374">
    <property type="entry name" value="flippase-like domain"/>
    <property type="match status" value="1"/>
</dbReference>
<protein>
    <submittedName>
        <fullName evidence="7">Uncharacterized protein (TIRG00374 family)</fullName>
    </submittedName>
</protein>
<evidence type="ECO:0000256" key="2">
    <source>
        <dbReference type="ARBA" id="ARBA00022475"/>
    </source>
</evidence>
<keyword evidence="5 6" id="KW-0472">Membrane</keyword>
<evidence type="ECO:0000256" key="6">
    <source>
        <dbReference type="SAM" id="Phobius"/>
    </source>
</evidence>
<evidence type="ECO:0000256" key="4">
    <source>
        <dbReference type="ARBA" id="ARBA00022989"/>
    </source>
</evidence>
<reference evidence="7 8" key="1">
    <citation type="submission" date="2020-07" db="EMBL/GenBank/DDBJ databases">
        <title>Genomic Encyclopedia of Type Strains, Phase IV (KMG-V): Genome sequencing to study the core and pangenomes of soil and plant-associated prokaryotes.</title>
        <authorList>
            <person name="Whitman W."/>
        </authorList>
    </citation>
    <scope>NUCLEOTIDE SEQUENCE [LARGE SCALE GENOMIC DNA]</scope>
    <source>
        <strain evidence="7 8">RH2WT43</strain>
    </source>
</reference>
<organism evidence="7 8">
    <name type="scientific">Dokdonella fugitiva</name>
    <dbReference type="NCBI Taxonomy" id="328517"/>
    <lineage>
        <taxon>Bacteria</taxon>
        <taxon>Pseudomonadati</taxon>
        <taxon>Pseudomonadota</taxon>
        <taxon>Gammaproteobacteria</taxon>
        <taxon>Lysobacterales</taxon>
        <taxon>Rhodanobacteraceae</taxon>
        <taxon>Dokdonella</taxon>
    </lineage>
</organism>
<gene>
    <name evidence="7" type="ORF">FHW12_001420</name>
</gene>
<accession>A0A839EXU0</accession>
<proteinExistence type="predicted"/>
<dbReference type="EMBL" id="JACGXL010000002">
    <property type="protein sequence ID" value="MBA8887206.1"/>
    <property type="molecule type" value="Genomic_DNA"/>
</dbReference>
<dbReference type="Pfam" id="PF03706">
    <property type="entry name" value="LPG_synthase_TM"/>
    <property type="match status" value="1"/>
</dbReference>
<dbReference type="PANTHER" id="PTHR37693:SF1">
    <property type="entry name" value="INTEGRAL MEMBRANE PROTEIN"/>
    <property type="match status" value="1"/>
</dbReference>
<evidence type="ECO:0000313" key="7">
    <source>
        <dbReference type="EMBL" id="MBA8887206.1"/>
    </source>
</evidence>
<dbReference type="RefSeq" id="WP_182530294.1">
    <property type="nucleotide sequence ID" value="NZ_JACGXL010000002.1"/>
</dbReference>
<dbReference type="AlphaFoldDB" id="A0A839EXU0"/>
<dbReference type="Proteomes" id="UP000550401">
    <property type="component" value="Unassembled WGS sequence"/>
</dbReference>
<name>A0A839EXU0_9GAMM</name>